<dbReference type="PANTHER" id="PTHR48045">
    <property type="entry name" value="UDP-GLYCOSYLTRANSFERASE 72B1"/>
    <property type="match status" value="1"/>
</dbReference>
<sequence length="140" mass="16300">MEQVVGRGFTKVGENGCIIKWTPQKEVLAYGMVRVFWTHCGWNLTLETISEGVPMICKPCFGDQRVNARSVNRVWKTSVHLENICDRRQIEKTIKRLMVDEEGKEMRQRAKYLKERVELSTRGGSSYNFLNDLVELIRSF</sequence>
<protein>
    <submittedName>
        <fullName evidence="2">Uncharacterized protein</fullName>
    </submittedName>
</protein>
<dbReference type="Pfam" id="PF00201">
    <property type="entry name" value="UDPGT"/>
    <property type="match status" value="1"/>
</dbReference>
<dbReference type="Proteomes" id="UP001472677">
    <property type="component" value="Unassembled WGS sequence"/>
</dbReference>
<keyword evidence="1" id="KW-0808">Transferase</keyword>
<dbReference type="PANTHER" id="PTHR48045:SF31">
    <property type="entry name" value="UDP-GLYCOSYLTRANSFERASE 76B1-LIKE"/>
    <property type="match status" value="1"/>
</dbReference>
<reference evidence="2 3" key="1">
    <citation type="journal article" date="2024" name="G3 (Bethesda)">
        <title>Genome assembly of Hibiscus sabdariffa L. provides insights into metabolisms of medicinal natural products.</title>
        <authorList>
            <person name="Kim T."/>
        </authorList>
    </citation>
    <scope>NUCLEOTIDE SEQUENCE [LARGE SCALE GENOMIC DNA]</scope>
    <source>
        <strain evidence="2">TK-2024</strain>
        <tissue evidence="2">Old leaves</tissue>
    </source>
</reference>
<dbReference type="EMBL" id="JBBPBM010000062">
    <property type="protein sequence ID" value="KAK8515821.1"/>
    <property type="molecule type" value="Genomic_DNA"/>
</dbReference>
<dbReference type="SUPFAM" id="SSF53756">
    <property type="entry name" value="UDP-Glycosyltransferase/glycogen phosphorylase"/>
    <property type="match status" value="1"/>
</dbReference>
<evidence type="ECO:0000313" key="3">
    <source>
        <dbReference type="Proteomes" id="UP001472677"/>
    </source>
</evidence>
<evidence type="ECO:0000313" key="2">
    <source>
        <dbReference type="EMBL" id="KAK8515821.1"/>
    </source>
</evidence>
<accession>A0ABR2C980</accession>
<keyword evidence="3" id="KW-1185">Reference proteome</keyword>
<organism evidence="2 3">
    <name type="scientific">Hibiscus sabdariffa</name>
    <name type="common">roselle</name>
    <dbReference type="NCBI Taxonomy" id="183260"/>
    <lineage>
        <taxon>Eukaryota</taxon>
        <taxon>Viridiplantae</taxon>
        <taxon>Streptophyta</taxon>
        <taxon>Embryophyta</taxon>
        <taxon>Tracheophyta</taxon>
        <taxon>Spermatophyta</taxon>
        <taxon>Magnoliopsida</taxon>
        <taxon>eudicotyledons</taxon>
        <taxon>Gunneridae</taxon>
        <taxon>Pentapetalae</taxon>
        <taxon>rosids</taxon>
        <taxon>malvids</taxon>
        <taxon>Malvales</taxon>
        <taxon>Malvaceae</taxon>
        <taxon>Malvoideae</taxon>
        <taxon>Hibiscus</taxon>
    </lineage>
</organism>
<name>A0ABR2C980_9ROSI</name>
<dbReference type="CDD" id="cd03784">
    <property type="entry name" value="GT1_Gtf-like"/>
    <property type="match status" value="1"/>
</dbReference>
<evidence type="ECO:0000256" key="1">
    <source>
        <dbReference type="ARBA" id="ARBA00022679"/>
    </source>
</evidence>
<dbReference type="InterPro" id="IPR002213">
    <property type="entry name" value="UDP_glucos_trans"/>
</dbReference>
<proteinExistence type="predicted"/>
<comment type="caution">
    <text evidence="2">The sequence shown here is derived from an EMBL/GenBank/DDBJ whole genome shotgun (WGS) entry which is preliminary data.</text>
</comment>
<dbReference type="Gene3D" id="3.40.50.2000">
    <property type="entry name" value="Glycogen Phosphorylase B"/>
    <property type="match status" value="2"/>
</dbReference>
<gene>
    <name evidence="2" type="ORF">V6N12_016127</name>
</gene>